<feature type="region of interest" description="Disordered" evidence="2">
    <location>
        <begin position="539"/>
        <end position="630"/>
    </location>
</feature>
<reference evidence="3 4" key="1">
    <citation type="submission" date="2016-02" db="EMBL/GenBank/DDBJ databases">
        <title>Genome analysis of coral dinoflagellate symbionts highlights evolutionary adaptations to a symbiotic lifestyle.</title>
        <authorList>
            <person name="Aranda M."/>
            <person name="Li Y."/>
            <person name="Liew Y.J."/>
            <person name="Baumgarten S."/>
            <person name="Simakov O."/>
            <person name="Wilson M."/>
            <person name="Piel J."/>
            <person name="Ashoor H."/>
            <person name="Bougouffa S."/>
            <person name="Bajic V.B."/>
            <person name="Ryu T."/>
            <person name="Ravasi T."/>
            <person name="Bayer T."/>
            <person name="Micklem G."/>
            <person name="Kim H."/>
            <person name="Bhak J."/>
            <person name="Lajeunesse T.C."/>
            <person name="Voolstra C.R."/>
        </authorList>
    </citation>
    <scope>NUCLEOTIDE SEQUENCE [LARGE SCALE GENOMIC DNA]</scope>
    <source>
        <strain evidence="3 4">CCMP2467</strain>
    </source>
</reference>
<evidence type="ECO:0000313" key="4">
    <source>
        <dbReference type="Proteomes" id="UP000186817"/>
    </source>
</evidence>
<evidence type="ECO:0000256" key="2">
    <source>
        <dbReference type="SAM" id="MobiDB-lite"/>
    </source>
</evidence>
<feature type="compositionally biased region" description="Basic and acidic residues" evidence="2">
    <location>
        <begin position="1757"/>
        <end position="1768"/>
    </location>
</feature>
<sequence length="4852" mass="543631">MTTTERLLEKVAEGLHQLQQAQLEKLDKRNADEAPEQCKPGTTTLPSLSAPSGNESAVALQDWLVVIDGPLRDISDSSSWWWDAVKKRACDSYRIWVASGPYERLAHIGERQVFEIECENGRNALAGDGRNGSSRDGGEINHEISSLNALVGDVWAKAASSAGTGEMKEVLRALSIKNEAVELRRARRTPLDVRVEEGVPTLIDSGATHILRQPRDGAEMASATRVSVTLANDEKRDLLQAESGAILSTSAETQPILPMAELVSAGCEISWKKGNFKVVHPVWGELRTTIRGGCPELAQEQAARLVNEIEDKKLKELKEFSLVKAEEYGPDAVVVNVPGELLTKLLKEFVKVTGMRESELNLGDFGDQHVALGGSLKAMTPEKWKEHAAKMKYLLVAKFTIPESYVTGEFEPTGSDPLDEEVGSKDLFDEEDKVLIGGDDRDPGEAIVEEEPLDAEGGSGVNTEGKGAETGSQDDCQFWVKGVSETRRYAASGALIRLEFEERWSEGLYLGLSDQVADGHLVYVDGTFTHTRSVRDKAKLVDAGEHQPDEDQEMPVLEDGQDPPARRLRIHGKSAPRIAAIGGNPDDVGDSSGRGYSPDLEHHEGGPKGRGHSPDYRDSSNDVEEKTRDPEVYAQSVLKQGLKVDESVVEHLFELLPDQRISRKIDDYEHAGLPPKAWASGVCRHGGVLGVRNSTKDYPLATKVVNLFIQEKLGGHVCWSTFSMHRNLSVKKHRDSHNARDKDSYLIPISDFKDGGLWVQLKADEEAEKEDIVILEGERGIVKSFQSEEGNKQAIPFDSRRWHATRQWSGNRLVLAVYNVRGLEKFKGLDREIVERLGFQLSQESSTVEAPKIRKLLGSEGDEVQEPQQVEVELEPREAVLHIRLTVQEWNVTSARYGLDHFIEGMAERWEQINLEVDDLNSVIPAVIMKDIGRDWAQEPRLVLVDDQGEELHLGRMLGMSTVRAPNFEPGGMSSDWLKVCKVYNAVVNVEEVIVLWIHRRIALHPVESNEPRADGGNPPAPEMDFRGGIPRLAMMCARDVNDLMKFVEVAEGETSGEDDVRMMKASPENIYTPNIEDIVSKVSPESPLKVISKVPFMKEWATDEIPENVDTSPELIKEAQQRCGEILWTTRRTRPDAAYAAMMMARLTTRWPERAIQIAKKILCYYNATKDAAFVVEPHQEAKLVLYTDASHSPAGTKSISGSQVYTGVDSDYELWIAVILVMITTVLCWEWSKKTAGGVKKTVKLKMLSSSTGKQKLSKAEGKELLSLLNKEDRSAEQDARTLCQGLWPFWLEESEGVLGYSGRKPEEAPGHSERKLAGLFVCCACEKSVQPRSSVAEHLNVVAELPGIPGVLHICEGDSAMASLSAAMNFEHGDGDEDYLLNGNESYATNHRHIQELQRLSAFQQVTTKVPPSYDGRSSWFAYEDAIDDWCDITELDGDKRGPALRNRLEGETAIHKRLLGRDRLKDPNNGVKYFKSFLRPLFVKGAANVFLYRFQQFMNLHRGHGDMLRWVTRSELLSQAMERANERLRDQHAQTIPITANLVALIFVSLSDLTQDQRQVLTSLMAHRNRVLADYRLNELREVYLGIFCTTKTSVDNPLLAPSGHGGRKTFLVIDEGYLDKQEGYWVEDEEDGAEGFLEADEDTFWVYYEDNYTWFQRRFQGRKMKRGFKGQRKGKSKGRKGSGGRRFFKKRKGRSNLADNNTEAWQADGQWHDESWQESSWDDWSWDYAEESYAAKGKGKKGKKGKGKGKYGKNDGKDGKGGSKDGAANLADSAQGSAAIAAATTFYTSHLDFNDFSFMATENHEAFITQPLTPISMVLDLGCTRAMTSRVAAQDLMKFCDQNKDCGIWYNIAETQSKFTFANSESTQCKQKLVICMYDREFAVQSTEFDIVEQGHVPTLMSVPQMRNLRFQFDLQPDKVAPSSHLVLDLIDLSEYMWHVRFGKFKKSSFLTYYMHYEHGFHQKLSGGSSFEEEPEEPEELVFATDDEWMIDENKMELIRVHKKTRQIKYDPKDGQTPIPLEFLDVKRFGEYVPAKSRDPARLKTGSPDDIVSKGKPEDSSKEQETAGGFPLGKEPVKRRVRIKGSGPLGPAPKKATPPPIPEDDPDLHEYAPSDPGEPLSEEARKEIFPDRKDVQDVSSLEPRRIALPLPGHEVSRASPQYKRMLDKLNDEVELYKLHVKHYHMSPAQFRRRTSMLGLPGEIYDKYDKIFRTCRVCSTSVPTPPRARVAGLRASSFGDLIFVDHEEIKFGSKAYLALVIIDGATNLLWATALTSLEAPETLNAFREWNDENNCIPKGIVGDQAFFTDQFMSYYKFHGITPYPCLWSSYSLAKPRPPDLFDVETCSPEQLSVEPSSEDRTTLELQRIALRAHQEARQAIDLRKDLARRVMPSDGPYRKGDRVFVWHKDESKKKSEGIWVRGVVVSQEGAMVLVEVHRAVLRVNQSKVRRDHDPWHDVAVPLKSDDGSRRSSSEKALDHVGDKIPEDAGKDVVFSTCYEHEICYHTLTSGKSDFVEISPHLTGLTACTCHSGCTASAPILFGDWTSKTLQSSIADAWKVILTGEPDHIVIHPVVPAEWPKKTARAFWHFCAEVCRWQDDRECFVTAVHPARTGFFSSQCSRSLKWRPNLSLVTFENQVEQLHGELSFLTNLPEGSLDRLESLTEGYDSDKILDPRFAILLSHCVTRHSHSDLRQGFLFEDIFEDFEDGALCSLCLRSERNAEALSVLPLSEEYSLLSNNSKRKLPQLLQFVAPQRFVTSSLVQTLTRTDNLLPGTELEVHTTTSSEAVALRPMMKNVRVLTLPYLEFEYCNVYRGTFGKTLPVIHRHPDAVVILWNPGDHDHVFFVTIAQLLPCLQDMKADHWSMILFWNEAKGSAARRGPDVGLDFTDQPAPAPEMPQPPANDDDGNYPSYEDPHADMPVDDEDMPAQSQQPEPDLDDDPIELGSSGNPPPAPPGGGAFVPVPEDDSGDLDMPYDPGNDDGGHPPGGGPLGPGPGFGPSPDEPPVQMEYHDEAPPPGGPPGAPGAVPQFSNPDQVLSPPMPWPAPATPIVPVPIPPHPQFPLPQSLRPPSPRNVAPTRARGARPDDVSKAKARAVHPVGPPVVLLPGQSAGKKDPSPAGDFPTSDESASPSSGPVAVPGLPVNRRCRIFDGDSDDTDVLIRLPKNFKVDKVKAGTVTPAMQQKYGKEIRAAELQEFKSYLDNDAIRLTDRRKLGRDVNFLTGRWVLTVKDKFAWDQQSDSPTATRYGFRLGEHYNLSSRSVVVQLPPDIGLPPWMVGLCLRPVYGLNDAPRRWWNRLDKFLRSVGLEPTRADRCTYVAYDGIEGKKDKSYLSSGSFSFEKEPEPDIAQCFNTETKKMVDYAWRPALRGPDPTYKVKDYPYRVSMILRKGTWWIVERANDLRQENKPCYLEEEAEVLVSLFLPEKASYKVESLSELSPELVDQLLEHFVDPVHGSPSKGRKTVGVMSLHVDDLIISGTEKFLTWFLKKIREHFTVGHEDKNDLTFTGQRACWVNAAQGNKKYISIDQKLCVFELEEIVIPKHLKDADACDKALHTSYRSLLGSINWLQSRTQFQACYRFSRLASASAAPTVGHCKELNKLCRQIRSETVELRVWPVKGSSSFEEVPPGCVQKYWTPNLGCNIRIDLATGIPEYSEYLNSTSWVNRSGLRHCGGDGTMSYFGSQTRKYPKAIWPQMIKLKPESVPLYPGHETVSAYFLFGETAVTDLLEGQLAFLHHVRTYEDAHPGTRLLQRNLCWKIEFLNCCLGSLPKEQLDEIAAGINEVVQLGGQPNSWAARNSKTLSGSLRHNTKLKVGKYLEASIEQLDKATSLRPFNWEPRKFFAFLMANSKGRFQTWIAPVACSFKRFLDWDFSVGISAIQGHSRMPEQVADIAQGERLTLAQARELGYIFHAAENPNYESIKSDGLLLRATRKGWQRHRVAIHLTYAGGSESPCPGTVIRYGANIFYAQLDVGTFFNHGHELFLTDNGVVLCYTDIAPMYLTFHYITTGLHTSRILVDSSTRRLSLWRGTCKASPTKQKAKAKASTDAESSPTGGSPSGEAPVVDEASLRRLIREDELREAAARRSTSSEGTTRYSYEAGDTVHGRVDATRLQQEEELRDIIQKARYFHQGLLHRKDQSGNKMYAPYGDALVKTTPFSSLPTDTRKLLGSEYDWASWLSHPLSGYGVHFFLKGFELGKMQGNMLLELSYKGKAYTHGYKSPFDKGEGNDPTTLLNDLQHAEHREFAPLFADVGFRIPEESDPRSKKPKPDDPDYATKLKLHNAFCSERDVWTEIKAVRADFSTVVSTVSQAYGQDFFSYVQKHWENLTIRRKYKINTPEGYTLYDSSLREVLAALEKQFKVMGIGSFTSVFGRKAHADLISYENLRAQRAREIDELYTRPFDDIVVEEFISNLPGPTIEELDEPMEQAGGSAEAAPADSPSGEMAGVEEAKQEPDSSVPMDTDAPMDTDVPEGSPSGEVSGRNLNVLGSHQWHILTIRAWKKPARQPTTRRAEAKATAEAEEKNEQAFEQYAGEKEKEGLADTPDFMNFHEAYHLKERMSPLMKLSEQIHGYGKVGLYHDDIRLDKIDAFKVQHMYFRKDAPHHAHMNYNLSEEDLMESVCQMEPIYDRRSTKMDVVFRAGDYRSTLDDKEMARASSAREEAMELNQTLLTRLRELNQNRRSASREELMNAMLHYFLAVGVDDDELGDLSLERMPRPMGPAEEGPVPIYNSRSKHTALVLNLGSFARSRKRSAPSVFSDIIDYDDSGESVGLLLKSIAHAKAHLFLLCEAGELNDRELDFLHRRGLFHDYVGSSALVGVSLPHEALASMFIDCLFYQVDFIGGDPNMAL</sequence>
<dbReference type="Pfam" id="PF01885">
    <property type="entry name" value="PTS_2-RNA"/>
    <property type="match status" value="1"/>
</dbReference>
<feature type="compositionally biased region" description="Basic and acidic residues" evidence="2">
    <location>
        <begin position="599"/>
        <end position="630"/>
    </location>
</feature>
<comment type="caution">
    <text evidence="3">The sequence shown here is derived from an EMBL/GenBank/DDBJ whole genome shotgun (WGS) entry which is preliminary data.</text>
</comment>
<evidence type="ECO:0000313" key="3">
    <source>
        <dbReference type="EMBL" id="OLP82710.1"/>
    </source>
</evidence>
<dbReference type="EMBL" id="LSRX01001172">
    <property type="protein sequence ID" value="OLP82710.1"/>
    <property type="molecule type" value="Genomic_DNA"/>
</dbReference>
<feature type="compositionally biased region" description="Polar residues" evidence="2">
    <location>
        <begin position="4089"/>
        <end position="4098"/>
    </location>
</feature>
<dbReference type="InterPro" id="IPR002745">
    <property type="entry name" value="Ptrans_KptA/Tpt1"/>
</dbReference>
<organism evidence="3 4">
    <name type="scientific">Symbiodinium microadriaticum</name>
    <name type="common">Dinoflagellate</name>
    <name type="synonym">Zooxanthella microadriatica</name>
    <dbReference type="NCBI Taxonomy" id="2951"/>
    <lineage>
        <taxon>Eukaryota</taxon>
        <taxon>Sar</taxon>
        <taxon>Alveolata</taxon>
        <taxon>Dinophyceae</taxon>
        <taxon>Suessiales</taxon>
        <taxon>Symbiodiniaceae</taxon>
        <taxon>Symbiodinium</taxon>
    </lineage>
</organism>
<feature type="compositionally biased region" description="Low complexity" evidence="2">
    <location>
        <begin position="3100"/>
        <end position="3112"/>
    </location>
</feature>
<gene>
    <name evidence="3" type="ORF">AK812_SmicGene36613</name>
</gene>
<dbReference type="Proteomes" id="UP000186817">
    <property type="component" value="Unassembled WGS sequence"/>
</dbReference>
<feature type="region of interest" description="Disordered" evidence="2">
    <location>
        <begin position="4081"/>
        <end position="4101"/>
    </location>
</feature>
<feature type="region of interest" description="Disordered" evidence="2">
    <location>
        <begin position="2882"/>
        <end position="3144"/>
    </location>
</feature>
<feature type="region of interest" description="Disordered" evidence="2">
    <location>
        <begin position="1742"/>
        <end position="1769"/>
    </location>
</feature>
<feature type="compositionally biased region" description="Basic residues" evidence="2">
    <location>
        <begin position="1670"/>
        <end position="1699"/>
    </location>
</feature>
<feature type="compositionally biased region" description="Basic and acidic residues" evidence="2">
    <location>
        <begin position="2127"/>
        <end position="2141"/>
    </location>
</feature>
<feature type="region of interest" description="Disordered" evidence="2">
    <location>
        <begin position="438"/>
        <end position="473"/>
    </location>
</feature>
<feature type="compositionally biased region" description="Pro residues" evidence="2">
    <location>
        <begin position="2896"/>
        <end position="2905"/>
    </location>
</feature>
<feature type="compositionally biased region" description="Low complexity" evidence="2">
    <location>
        <begin position="3132"/>
        <end position="3144"/>
    </location>
</feature>
<feature type="region of interest" description="Disordered" evidence="2">
    <location>
        <begin position="30"/>
        <end position="52"/>
    </location>
</feature>
<feature type="compositionally biased region" description="Basic residues" evidence="2">
    <location>
        <begin position="1742"/>
        <end position="1756"/>
    </location>
</feature>
<name>A0A1Q9CIG9_SYMMI</name>
<feature type="compositionally biased region" description="Basic and acidic residues" evidence="2">
    <location>
        <begin position="2467"/>
        <end position="2481"/>
    </location>
</feature>
<feature type="region of interest" description="Disordered" evidence="2">
    <location>
        <begin position="4428"/>
        <end position="4480"/>
    </location>
</feature>
<proteinExistence type="predicted"/>
<feature type="compositionally biased region" description="Pro residues" evidence="2">
    <location>
        <begin position="3043"/>
        <end position="3076"/>
    </location>
</feature>
<feature type="compositionally biased region" description="Basic and acidic residues" evidence="2">
    <location>
        <begin position="2056"/>
        <end position="2070"/>
    </location>
</feature>
<feature type="region of interest" description="Disordered" evidence="2">
    <location>
        <begin position="2042"/>
        <end position="2149"/>
    </location>
</feature>
<dbReference type="GO" id="GO:0016740">
    <property type="term" value="F:transferase activity"/>
    <property type="evidence" value="ECO:0007669"/>
    <property type="project" value="InterPro"/>
</dbReference>
<dbReference type="SUPFAM" id="SSF56399">
    <property type="entry name" value="ADP-ribosylation"/>
    <property type="match status" value="1"/>
</dbReference>
<protein>
    <recommendedName>
        <fullName evidence="5">Copia protein</fullName>
    </recommendedName>
</protein>
<feature type="compositionally biased region" description="Low complexity" evidence="2">
    <location>
        <begin position="4051"/>
        <end position="4065"/>
    </location>
</feature>
<feature type="region of interest" description="Disordered" evidence="2">
    <location>
        <begin position="4040"/>
        <end position="4069"/>
    </location>
</feature>
<keyword evidence="4" id="KW-1185">Reference proteome</keyword>
<keyword evidence="1" id="KW-0175">Coiled coil</keyword>
<accession>A0A1Q9CIG9</accession>
<feature type="region of interest" description="Disordered" evidence="2">
    <location>
        <begin position="1670"/>
        <end position="1717"/>
    </location>
</feature>
<feature type="compositionally biased region" description="Pro residues" evidence="2">
    <location>
        <begin position="2996"/>
        <end position="3008"/>
    </location>
</feature>
<evidence type="ECO:0000256" key="1">
    <source>
        <dbReference type="SAM" id="Coils"/>
    </source>
</evidence>
<feature type="coiled-coil region" evidence="1">
    <location>
        <begin position="4662"/>
        <end position="4689"/>
    </location>
</feature>
<evidence type="ECO:0008006" key="5">
    <source>
        <dbReference type="Google" id="ProtNLM"/>
    </source>
</evidence>
<feature type="compositionally biased region" description="Basic and acidic residues" evidence="2">
    <location>
        <begin position="539"/>
        <end position="549"/>
    </location>
</feature>
<feature type="region of interest" description="Disordered" evidence="2">
    <location>
        <begin position="2461"/>
        <end position="2481"/>
    </location>
</feature>
<feature type="compositionally biased region" description="Polar residues" evidence="2">
    <location>
        <begin position="40"/>
        <end position="52"/>
    </location>
</feature>